<dbReference type="InterPro" id="IPR019184">
    <property type="entry name" value="Uncharacterised_TM-17"/>
</dbReference>
<dbReference type="Proteomes" id="UP000268350">
    <property type="component" value="Unassembled WGS sequence"/>
</dbReference>
<feature type="transmembrane region" description="Helical" evidence="5">
    <location>
        <begin position="21"/>
        <end position="41"/>
    </location>
</feature>
<sequence length="182" mass="21001">MFQAVELQSCLVLQMLLEANVYVSALWGLNYLLHIFIQVSLGPVRFSTTQRKFPLQMDELWSLDTAAILVAYVLAMGSETVRLYGAFVVNLRPEHASMWLLLTVTPCVLFPSMVYLRLSLAVDSLYLWPHYMSYAVLVLIGLEVIAILCHNIRLEMIETNQQLADFREHRRKEKQRRMPLVA</sequence>
<evidence type="ECO:0000256" key="4">
    <source>
        <dbReference type="ARBA" id="ARBA00023136"/>
    </source>
</evidence>
<dbReference type="GO" id="GO:0016020">
    <property type="term" value="C:membrane"/>
    <property type="evidence" value="ECO:0007669"/>
    <property type="project" value="UniProtKB-SubCell"/>
</dbReference>
<comment type="subcellular location">
    <subcellularLocation>
        <location evidence="1">Membrane</location>
        <topology evidence="1">Multi-pass membrane protein</topology>
    </subcellularLocation>
</comment>
<dbReference type="OrthoDB" id="311720at2759"/>
<dbReference type="EMBL" id="OUUW01000003">
    <property type="protein sequence ID" value="SPP77863.1"/>
    <property type="molecule type" value="Genomic_DNA"/>
</dbReference>
<keyword evidence="4 5" id="KW-0472">Membrane</keyword>
<evidence type="ECO:0008006" key="8">
    <source>
        <dbReference type="Google" id="ProtNLM"/>
    </source>
</evidence>
<evidence type="ECO:0000256" key="2">
    <source>
        <dbReference type="ARBA" id="ARBA00022692"/>
    </source>
</evidence>
<accession>A0A3B0JBH9</accession>
<gene>
    <name evidence="6" type="ORF">DGUA_6G010411</name>
</gene>
<feature type="transmembrane region" description="Helical" evidence="5">
    <location>
        <begin position="96"/>
        <end position="116"/>
    </location>
</feature>
<dbReference type="AlphaFoldDB" id="A0A3B0JBH9"/>
<evidence type="ECO:0000313" key="7">
    <source>
        <dbReference type="Proteomes" id="UP000268350"/>
    </source>
</evidence>
<reference evidence="7" key="1">
    <citation type="submission" date="2018-01" db="EMBL/GenBank/DDBJ databases">
        <authorList>
            <person name="Alioto T."/>
            <person name="Alioto T."/>
        </authorList>
    </citation>
    <scope>NUCLEOTIDE SEQUENCE [LARGE SCALE GENOMIC DNA]</scope>
</reference>
<evidence type="ECO:0000256" key="3">
    <source>
        <dbReference type="ARBA" id="ARBA00022989"/>
    </source>
</evidence>
<organism evidence="6 7">
    <name type="scientific">Drosophila guanche</name>
    <name type="common">Fruit fly</name>
    <dbReference type="NCBI Taxonomy" id="7266"/>
    <lineage>
        <taxon>Eukaryota</taxon>
        <taxon>Metazoa</taxon>
        <taxon>Ecdysozoa</taxon>
        <taxon>Arthropoda</taxon>
        <taxon>Hexapoda</taxon>
        <taxon>Insecta</taxon>
        <taxon>Pterygota</taxon>
        <taxon>Neoptera</taxon>
        <taxon>Endopterygota</taxon>
        <taxon>Diptera</taxon>
        <taxon>Brachycera</taxon>
        <taxon>Muscomorpha</taxon>
        <taxon>Ephydroidea</taxon>
        <taxon>Drosophilidae</taxon>
        <taxon>Drosophila</taxon>
        <taxon>Sophophora</taxon>
    </lineage>
</organism>
<evidence type="ECO:0000256" key="1">
    <source>
        <dbReference type="ARBA" id="ARBA00004141"/>
    </source>
</evidence>
<proteinExistence type="predicted"/>
<dbReference type="STRING" id="7266.A0A3B0JBH9"/>
<feature type="transmembrane region" description="Helical" evidence="5">
    <location>
        <begin position="61"/>
        <end position="84"/>
    </location>
</feature>
<name>A0A3B0JBH9_DROGU</name>
<keyword evidence="3 5" id="KW-1133">Transmembrane helix</keyword>
<evidence type="ECO:0000256" key="5">
    <source>
        <dbReference type="SAM" id="Phobius"/>
    </source>
</evidence>
<keyword evidence="7" id="KW-1185">Reference proteome</keyword>
<feature type="transmembrane region" description="Helical" evidence="5">
    <location>
        <begin position="128"/>
        <end position="149"/>
    </location>
</feature>
<protein>
    <recommendedName>
        <fullName evidence="8">Transmembrane protein 17B</fullName>
    </recommendedName>
</protein>
<dbReference type="Pfam" id="PF09799">
    <property type="entry name" value="Transmemb_17"/>
    <property type="match status" value="1"/>
</dbReference>
<keyword evidence="2 5" id="KW-0812">Transmembrane</keyword>
<evidence type="ECO:0000313" key="6">
    <source>
        <dbReference type="EMBL" id="SPP77863.1"/>
    </source>
</evidence>